<accession>A0A420YPH2</accession>
<sequence length="184" mass="20892">MKQPTWAQLIRPKAKSFLAAASLRSTLFKVLSYRYGMDLWIHLMLNPIVALDHTPRCETPLLQDPSSSSSAAALDGQSVFYLRPLQQQEIIYPEEAHKQHQRRAFSCESNISALVPAAIILRINACESGDEPGQRVEYARKEKSVQQPYMVAPVNKEKVARAKTAKDQKSYRYRQQRYGRGDVG</sequence>
<feature type="region of interest" description="Disordered" evidence="1">
    <location>
        <begin position="157"/>
        <end position="184"/>
    </location>
</feature>
<dbReference type="Proteomes" id="UP000275385">
    <property type="component" value="Unassembled WGS sequence"/>
</dbReference>
<organism evidence="2 3">
    <name type="scientific">Coniochaeta pulveracea</name>
    <dbReference type="NCBI Taxonomy" id="177199"/>
    <lineage>
        <taxon>Eukaryota</taxon>
        <taxon>Fungi</taxon>
        <taxon>Dikarya</taxon>
        <taxon>Ascomycota</taxon>
        <taxon>Pezizomycotina</taxon>
        <taxon>Sordariomycetes</taxon>
        <taxon>Sordariomycetidae</taxon>
        <taxon>Coniochaetales</taxon>
        <taxon>Coniochaetaceae</taxon>
        <taxon>Coniochaeta</taxon>
    </lineage>
</organism>
<name>A0A420YPH2_9PEZI</name>
<comment type="caution">
    <text evidence="2">The sequence shown here is derived from an EMBL/GenBank/DDBJ whole genome shotgun (WGS) entry which is preliminary data.</text>
</comment>
<protein>
    <submittedName>
        <fullName evidence="2">Uncharacterized protein</fullName>
    </submittedName>
</protein>
<keyword evidence="3" id="KW-1185">Reference proteome</keyword>
<dbReference type="EMBL" id="QVQW01000001">
    <property type="protein sequence ID" value="RKU49725.1"/>
    <property type="molecule type" value="Genomic_DNA"/>
</dbReference>
<dbReference type="AlphaFoldDB" id="A0A420YPH2"/>
<evidence type="ECO:0000313" key="3">
    <source>
        <dbReference type="Proteomes" id="UP000275385"/>
    </source>
</evidence>
<feature type="compositionally biased region" description="Basic and acidic residues" evidence="1">
    <location>
        <begin position="157"/>
        <end position="170"/>
    </location>
</feature>
<evidence type="ECO:0000313" key="2">
    <source>
        <dbReference type="EMBL" id="RKU49725.1"/>
    </source>
</evidence>
<evidence type="ECO:0000256" key="1">
    <source>
        <dbReference type="SAM" id="MobiDB-lite"/>
    </source>
</evidence>
<reference evidence="2 3" key="1">
    <citation type="submission" date="2018-08" db="EMBL/GenBank/DDBJ databases">
        <title>Draft genome of the lignicolous fungus Coniochaeta pulveracea.</title>
        <authorList>
            <person name="Borstlap C.J."/>
            <person name="De Witt R.N."/>
            <person name="Botha A."/>
            <person name="Volschenk H."/>
        </authorList>
    </citation>
    <scope>NUCLEOTIDE SEQUENCE [LARGE SCALE GENOMIC DNA]</scope>
    <source>
        <strain evidence="2 3">CAB683</strain>
    </source>
</reference>
<proteinExistence type="predicted"/>
<gene>
    <name evidence="2" type="ORF">DL546_009900</name>
</gene>